<name>A0A9D4YDG7_PEA</name>
<sequence>MENSNPVATPMASTTKLIKTGSAALSDASHYRSIVRPLQYATITRPEICYAVNKTVDILTKPLSSSRFMELNSKLNLSASSQPLQPP</sequence>
<protein>
    <submittedName>
        <fullName evidence="1">Uncharacterized protein</fullName>
    </submittedName>
</protein>
<evidence type="ECO:0000313" key="2">
    <source>
        <dbReference type="Proteomes" id="UP001058974"/>
    </source>
</evidence>
<gene>
    <name evidence="1" type="ORF">KIW84_023317</name>
</gene>
<proteinExistence type="predicted"/>
<keyword evidence="2" id="KW-1185">Reference proteome</keyword>
<dbReference type="EMBL" id="JAMSHJ010000002">
    <property type="protein sequence ID" value="KAI5437144.1"/>
    <property type="molecule type" value="Genomic_DNA"/>
</dbReference>
<dbReference type="AlphaFoldDB" id="A0A9D4YDG7"/>
<evidence type="ECO:0000313" key="1">
    <source>
        <dbReference type="EMBL" id="KAI5437144.1"/>
    </source>
</evidence>
<reference evidence="1 2" key="1">
    <citation type="journal article" date="2022" name="Nat. Genet.">
        <title>Improved pea reference genome and pan-genome highlight genomic features and evolutionary characteristics.</title>
        <authorList>
            <person name="Yang T."/>
            <person name="Liu R."/>
            <person name="Luo Y."/>
            <person name="Hu S."/>
            <person name="Wang D."/>
            <person name="Wang C."/>
            <person name="Pandey M.K."/>
            <person name="Ge S."/>
            <person name="Xu Q."/>
            <person name="Li N."/>
            <person name="Li G."/>
            <person name="Huang Y."/>
            <person name="Saxena R.K."/>
            <person name="Ji Y."/>
            <person name="Li M."/>
            <person name="Yan X."/>
            <person name="He Y."/>
            <person name="Liu Y."/>
            <person name="Wang X."/>
            <person name="Xiang C."/>
            <person name="Varshney R.K."/>
            <person name="Ding H."/>
            <person name="Gao S."/>
            <person name="Zong X."/>
        </authorList>
    </citation>
    <scope>NUCLEOTIDE SEQUENCE [LARGE SCALE GENOMIC DNA]</scope>
    <source>
        <strain evidence="1 2">cv. Zhongwan 6</strain>
    </source>
</reference>
<dbReference type="Proteomes" id="UP001058974">
    <property type="component" value="Chromosome 2"/>
</dbReference>
<organism evidence="1 2">
    <name type="scientific">Pisum sativum</name>
    <name type="common">Garden pea</name>
    <name type="synonym">Lathyrus oleraceus</name>
    <dbReference type="NCBI Taxonomy" id="3888"/>
    <lineage>
        <taxon>Eukaryota</taxon>
        <taxon>Viridiplantae</taxon>
        <taxon>Streptophyta</taxon>
        <taxon>Embryophyta</taxon>
        <taxon>Tracheophyta</taxon>
        <taxon>Spermatophyta</taxon>
        <taxon>Magnoliopsida</taxon>
        <taxon>eudicotyledons</taxon>
        <taxon>Gunneridae</taxon>
        <taxon>Pentapetalae</taxon>
        <taxon>rosids</taxon>
        <taxon>fabids</taxon>
        <taxon>Fabales</taxon>
        <taxon>Fabaceae</taxon>
        <taxon>Papilionoideae</taxon>
        <taxon>50 kb inversion clade</taxon>
        <taxon>NPAAA clade</taxon>
        <taxon>Hologalegina</taxon>
        <taxon>IRL clade</taxon>
        <taxon>Fabeae</taxon>
        <taxon>Lathyrus</taxon>
    </lineage>
</organism>
<dbReference type="Gramene" id="Psat02G0331700-T1">
    <property type="protein sequence ID" value="KAI5437144.1"/>
    <property type="gene ID" value="KIW84_023317"/>
</dbReference>
<accession>A0A9D4YDG7</accession>
<comment type="caution">
    <text evidence="1">The sequence shown here is derived from an EMBL/GenBank/DDBJ whole genome shotgun (WGS) entry which is preliminary data.</text>
</comment>